<organism evidence="1 2">
    <name type="scientific">Sinorhizobium sojae CCBAU 05684</name>
    <dbReference type="NCBI Taxonomy" id="716928"/>
    <lineage>
        <taxon>Bacteria</taxon>
        <taxon>Pseudomonadati</taxon>
        <taxon>Pseudomonadota</taxon>
        <taxon>Alphaproteobacteria</taxon>
        <taxon>Hyphomicrobiales</taxon>
        <taxon>Rhizobiaceae</taxon>
        <taxon>Sinorhizobium/Ensifer group</taxon>
        <taxon>Sinorhizobium</taxon>
    </lineage>
</organism>
<dbReference type="OrthoDB" id="178184at2"/>
<dbReference type="STRING" id="716928.GCA_000261485_00274"/>
<name>A0A249PCA0_9HYPH</name>
<keyword evidence="2" id="KW-1185">Reference proteome</keyword>
<evidence type="ECO:0000313" key="2">
    <source>
        <dbReference type="Proteomes" id="UP000217211"/>
    </source>
</evidence>
<dbReference type="KEGG" id="esj:SJ05684_c21390"/>
<dbReference type="Proteomes" id="UP000217211">
    <property type="component" value="Chromosome"/>
</dbReference>
<dbReference type="AlphaFoldDB" id="A0A249PCA0"/>
<gene>
    <name evidence="1" type="ORF">SJ05684_c21390</name>
</gene>
<reference evidence="1 2" key="1">
    <citation type="submission" date="2017-08" db="EMBL/GenBank/DDBJ databases">
        <title>Multipartite genome sequences of Sinorhizobium species nodulating soybeans.</title>
        <authorList>
            <person name="Tian C.F."/>
        </authorList>
    </citation>
    <scope>NUCLEOTIDE SEQUENCE [LARGE SCALE GENOMIC DNA]</scope>
    <source>
        <strain evidence="1 2">CCBAU 05684</strain>
    </source>
</reference>
<dbReference type="RefSeq" id="WP_034850994.1">
    <property type="nucleotide sequence ID" value="NZ_AJQT01000008.1"/>
</dbReference>
<accession>A0A249PCA0</accession>
<sequence length="394" mass="44307">MRLLRDEALQSDDGRLGTRFWIFPQPPFIPGYEQPDRVWLSIPADEIGPGPSDATMYVVDPLFEKRPYGLDRLPPFDEPGRPPVRPGPDRHFDSISPDAREFLPVHAYACVRFVLQVWQSYIGRPVRWFFDQTFPRLEIVAHVNWDNAQAGYGFLELGISDTDGIRRPYALNFDTIAHEVGHLILLSETGVPTSLSRGADFFVFSEAFSDIVSLISFLHFDTAVDRLLRRTRGNLLIYNELNRFAETSPETQVRLATNFRRMSEVTGEVHDRALPFIGAIFDTIVELYHSELVQRGCADGRLLDVDLRELDQLDFDRFRAATAEAFQARPLAFEQALTAARDAVGQALAASLRGLEPNTLTLAGAAHAVVAAADVATAPLLEINFAWREIIGRR</sequence>
<evidence type="ECO:0000313" key="1">
    <source>
        <dbReference type="EMBL" id="ASY63580.1"/>
    </source>
</evidence>
<dbReference type="eggNOG" id="ENOG502Z8ZX">
    <property type="taxonomic scope" value="Bacteria"/>
</dbReference>
<proteinExistence type="predicted"/>
<protein>
    <recommendedName>
        <fullName evidence="3">Peptidase M4 family protein</fullName>
    </recommendedName>
</protein>
<dbReference type="SUPFAM" id="SSF55486">
    <property type="entry name" value="Metalloproteases ('zincins'), catalytic domain"/>
    <property type="match status" value="1"/>
</dbReference>
<evidence type="ECO:0008006" key="3">
    <source>
        <dbReference type="Google" id="ProtNLM"/>
    </source>
</evidence>
<dbReference type="EMBL" id="CP023067">
    <property type="protein sequence ID" value="ASY63580.1"/>
    <property type="molecule type" value="Genomic_DNA"/>
</dbReference>